<keyword evidence="1" id="KW-0479">Metal-binding</keyword>
<evidence type="ECO:0000313" key="8">
    <source>
        <dbReference type="EMBL" id="KAK1742137.1"/>
    </source>
</evidence>
<dbReference type="InterPro" id="IPR001841">
    <property type="entry name" value="Znf_RING"/>
</dbReference>
<evidence type="ECO:0000256" key="4">
    <source>
        <dbReference type="ARBA" id="ARBA00038101"/>
    </source>
</evidence>
<evidence type="ECO:0000256" key="1">
    <source>
        <dbReference type="ARBA" id="ARBA00022723"/>
    </source>
</evidence>
<dbReference type="Proteomes" id="UP001224775">
    <property type="component" value="Unassembled WGS sequence"/>
</dbReference>
<dbReference type="PANTHER" id="PTHR11102:SF160">
    <property type="entry name" value="ERAD-ASSOCIATED E3 UBIQUITIN-PROTEIN LIGASE COMPONENT HRD3"/>
    <property type="match status" value="1"/>
</dbReference>
<name>A0AAD9DCA4_9STRA</name>
<comment type="similarity">
    <text evidence="4">Belongs to the sel-1 family.</text>
</comment>
<evidence type="ECO:0000256" key="5">
    <source>
        <dbReference type="PROSITE-ProRule" id="PRU00134"/>
    </source>
</evidence>
<dbReference type="EMBL" id="JATAAI010000011">
    <property type="protein sequence ID" value="KAK1742137.1"/>
    <property type="molecule type" value="Genomic_DNA"/>
</dbReference>
<proteinExistence type="inferred from homology"/>
<accession>A0AAD9DCA4</accession>
<dbReference type="PANTHER" id="PTHR11102">
    <property type="entry name" value="SEL-1-LIKE PROTEIN"/>
    <property type="match status" value="1"/>
</dbReference>
<evidence type="ECO:0000259" key="7">
    <source>
        <dbReference type="PROSITE" id="PS50865"/>
    </source>
</evidence>
<dbReference type="SUPFAM" id="SSF81901">
    <property type="entry name" value="HCP-like"/>
    <property type="match status" value="1"/>
</dbReference>
<dbReference type="Gene3D" id="1.25.40.10">
    <property type="entry name" value="Tetratricopeptide repeat domain"/>
    <property type="match status" value="1"/>
</dbReference>
<protein>
    <recommendedName>
        <fullName evidence="10">MYND-type domain-containing protein</fullName>
    </recommendedName>
</protein>
<dbReference type="PROSITE" id="PS01360">
    <property type="entry name" value="ZF_MYND_1"/>
    <property type="match status" value="1"/>
</dbReference>
<evidence type="ECO:0000256" key="2">
    <source>
        <dbReference type="ARBA" id="ARBA00022771"/>
    </source>
</evidence>
<gene>
    <name evidence="8" type="ORF">QTG54_006702</name>
</gene>
<dbReference type="SUPFAM" id="SSF57850">
    <property type="entry name" value="RING/U-box"/>
    <property type="match status" value="1"/>
</dbReference>
<reference evidence="8" key="1">
    <citation type="submission" date="2023-06" db="EMBL/GenBank/DDBJ databases">
        <title>Survivors Of The Sea: Transcriptome response of Skeletonema marinoi to long-term dormancy.</title>
        <authorList>
            <person name="Pinder M.I.M."/>
            <person name="Kourtchenko O."/>
            <person name="Robertson E.K."/>
            <person name="Larsson T."/>
            <person name="Maumus F."/>
            <person name="Osuna-Cruz C.M."/>
            <person name="Vancaester E."/>
            <person name="Stenow R."/>
            <person name="Vandepoele K."/>
            <person name="Ploug H."/>
            <person name="Bruchert V."/>
            <person name="Godhe A."/>
            <person name="Topel M."/>
        </authorList>
    </citation>
    <scope>NUCLEOTIDE SEQUENCE</scope>
    <source>
        <strain evidence="8">R05AC</strain>
    </source>
</reference>
<dbReference type="GO" id="GO:0008270">
    <property type="term" value="F:zinc ion binding"/>
    <property type="evidence" value="ECO:0007669"/>
    <property type="project" value="UniProtKB-KW"/>
</dbReference>
<dbReference type="Gene3D" id="6.10.140.2220">
    <property type="match status" value="1"/>
</dbReference>
<feature type="domain" description="MYND-type" evidence="7">
    <location>
        <begin position="14"/>
        <end position="55"/>
    </location>
</feature>
<feature type="domain" description="RING-type" evidence="6">
    <location>
        <begin position="80"/>
        <end position="128"/>
    </location>
</feature>
<dbReference type="PROSITE" id="PS50865">
    <property type="entry name" value="ZF_MYND_2"/>
    <property type="match status" value="1"/>
</dbReference>
<dbReference type="Pfam" id="PF01753">
    <property type="entry name" value="zf-MYND"/>
    <property type="match status" value="1"/>
</dbReference>
<keyword evidence="3" id="KW-0862">Zinc</keyword>
<organism evidence="8 9">
    <name type="scientific">Skeletonema marinoi</name>
    <dbReference type="NCBI Taxonomy" id="267567"/>
    <lineage>
        <taxon>Eukaryota</taxon>
        <taxon>Sar</taxon>
        <taxon>Stramenopiles</taxon>
        <taxon>Ochrophyta</taxon>
        <taxon>Bacillariophyta</taxon>
        <taxon>Coscinodiscophyceae</taxon>
        <taxon>Thalassiosirophycidae</taxon>
        <taxon>Thalassiosirales</taxon>
        <taxon>Skeletonemataceae</taxon>
        <taxon>Skeletonema</taxon>
        <taxon>Skeletonema marinoi-dohrnii complex</taxon>
    </lineage>
</organism>
<dbReference type="SMART" id="SM00671">
    <property type="entry name" value="SEL1"/>
    <property type="match status" value="3"/>
</dbReference>
<dbReference type="InterPro" id="IPR011990">
    <property type="entry name" value="TPR-like_helical_dom_sf"/>
</dbReference>
<dbReference type="SUPFAM" id="SSF144232">
    <property type="entry name" value="HIT/MYND zinc finger-like"/>
    <property type="match status" value="1"/>
</dbReference>
<dbReference type="InterPro" id="IPR002893">
    <property type="entry name" value="Znf_MYND"/>
</dbReference>
<evidence type="ECO:0008006" key="10">
    <source>
        <dbReference type="Google" id="ProtNLM"/>
    </source>
</evidence>
<sequence length="311" mass="34224">MMSTEEEVAEMMGCASCGITEGDNIKLKKCNACYLVRYCGVKCQKEHRPEHKKACKKRAAELRDEIILFKQPEGTDLGDCPICCLPLPVDSAYTIMSCCSKNICKGCTLANTMREYQESLEYKCPFCRKPAPTSEAASRANVMKRIEANDPAAMSQMGICCQRKGDYAGAHKYWAKAAELGHAEAHYNLSVMYSEGYGVGVGRGKKKEWYHLEQAAIGGNLKARYTLGIREGWCSNHNSERANKHLIIAANQGHDDSMKKLKEIYASGMVGKDDLAAALRAHQAAVDATKSPQREVAAEARSKLGGNYGFL</sequence>
<dbReference type="InterPro" id="IPR006597">
    <property type="entry name" value="Sel1-like"/>
</dbReference>
<keyword evidence="2 5" id="KW-0863">Zinc-finger</keyword>
<evidence type="ECO:0000259" key="6">
    <source>
        <dbReference type="PROSITE" id="PS50089"/>
    </source>
</evidence>
<dbReference type="AlphaFoldDB" id="A0AAD9DCA4"/>
<comment type="caution">
    <text evidence="8">The sequence shown here is derived from an EMBL/GenBank/DDBJ whole genome shotgun (WGS) entry which is preliminary data.</text>
</comment>
<dbReference type="InterPro" id="IPR050767">
    <property type="entry name" value="Sel1_AlgK"/>
</dbReference>
<evidence type="ECO:0000256" key="3">
    <source>
        <dbReference type="ARBA" id="ARBA00022833"/>
    </source>
</evidence>
<evidence type="ECO:0000313" key="9">
    <source>
        <dbReference type="Proteomes" id="UP001224775"/>
    </source>
</evidence>
<keyword evidence="9" id="KW-1185">Reference proteome</keyword>
<dbReference type="PROSITE" id="PS50089">
    <property type="entry name" value="ZF_RING_2"/>
    <property type="match status" value="1"/>
</dbReference>